<keyword evidence="6" id="KW-0540">Nuclease</keyword>
<dbReference type="Proteomes" id="UP000322976">
    <property type="component" value="Unassembled WGS sequence"/>
</dbReference>
<dbReference type="GO" id="GO:0051539">
    <property type="term" value="F:4 iron, 4 sulfur cluster binding"/>
    <property type="evidence" value="ECO:0007669"/>
    <property type="project" value="UniProtKB-KW"/>
</dbReference>
<dbReference type="SMART" id="SM00478">
    <property type="entry name" value="ENDO3c"/>
    <property type="match status" value="1"/>
</dbReference>
<sequence>MDRMENMKLMDIYNRLYNNFGPRHWWPAKDDFEMIIGAILTQNVAWKNVEVAIENLYSRDLIDLYRLYNAKNEEIIDAIRPARFFNQKLRYIKAFCKHIIDEYGGELDKFFDKDTKTLRRELLSLPGIGEETADVIILYGARKPIFVVDAYTKRLVSLLGIMDGPFTYPRVQQYFMSNLETDLYLFNEYHALIDAWGNIICRGKAAKCAECPLSDLCSICTLDRTKDRIAPVI</sequence>
<dbReference type="Gene3D" id="1.10.340.30">
    <property type="entry name" value="Hypothetical protein, domain 2"/>
    <property type="match status" value="1"/>
</dbReference>
<dbReference type="PIRSF" id="PIRSF001435">
    <property type="entry name" value="Nth"/>
    <property type="match status" value="1"/>
</dbReference>
<dbReference type="AlphaFoldDB" id="A0A5D8QAQ0"/>
<dbReference type="Gene3D" id="1.10.1670.10">
    <property type="entry name" value="Helix-hairpin-Helix base-excision DNA repair enzymes (C-terminal)"/>
    <property type="match status" value="1"/>
</dbReference>
<keyword evidence="6" id="KW-0378">Hydrolase</keyword>
<keyword evidence="4" id="KW-0411">Iron-sulfur</keyword>
<evidence type="ECO:0000313" key="7">
    <source>
        <dbReference type="Proteomes" id="UP000322976"/>
    </source>
</evidence>
<evidence type="ECO:0000313" key="6">
    <source>
        <dbReference type="EMBL" id="TZE81214.1"/>
    </source>
</evidence>
<dbReference type="GO" id="GO:0046872">
    <property type="term" value="F:metal ion binding"/>
    <property type="evidence" value="ECO:0007669"/>
    <property type="project" value="UniProtKB-KW"/>
</dbReference>
<dbReference type="InterPro" id="IPR023170">
    <property type="entry name" value="HhH_base_excis_C"/>
</dbReference>
<feature type="domain" description="HhH-GPD" evidence="5">
    <location>
        <begin position="40"/>
        <end position="199"/>
    </location>
</feature>
<dbReference type="SUPFAM" id="SSF48150">
    <property type="entry name" value="DNA-glycosylase"/>
    <property type="match status" value="1"/>
</dbReference>
<reference evidence="6 7" key="1">
    <citation type="submission" date="2019-08" db="EMBL/GenBank/DDBJ databases">
        <title>Calorimonas adulescens gen. nov., sp. nov., an anaerobic thermophilic bacterium from Sakhalin hot spring.</title>
        <authorList>
            <person name="Khomyakova M.A."/>
            <person name="Merkel A.Y."/>
            <person name="Novikov A."/>
            <person name="Bonch-Osmolovskaya E.A."/>
            <person name="Slobodkin A.I."/>
        </authorList>
    </citation>
    <scope>NUCLEOTIDE SEQUENCE [LARGE SCALE GENOMIC DNA]</scope>
    <source>
        <strain evidence="6 7">A05MB</strain>
    </source>
</reference>
<dbReference type="GO" id="GO:0004519">
    <property type="term" value="F:endonuclease activity"/>
    <property type="evidence" value="ECO:0007669"/>
    <property type="project" value="UniProtKB-KW"/>
</dbReference>
<dbReference type="Pfam" id="PF00730">
    <property type="entry name" value="HhH-GPD"/>
    <property type="match status" value="1"/>
</dbReference>
<evidence type="ECO:0000256" key="3">
    <source>
        <dbReference type="ARBA" id="ARBA00023004"/>
    </source>
</evidence>
<keyword evidence="2" id="KW-0479">Metal-binding</keyword>
<evidence type="ECO:0000259" key="5">
    <source>
        <dbReference type="SMART" id="SM00478"/>
    </source>
</evidence>
<evidence type="ECO:0000256" key="2">
    <source>
        <dbReference type="ARBA" id="ARBA00022723"/>
    </source>
</evidence>
<evidence type="ECO:0000256" key="4">
    <source>
        <dbReference type="ARBA" id="ARBA00023014"/>
    </source>
</evidence>
<keyword evidence="6" id="KW-0255">Endonuclease</keyword>
<gene>
    <name evidence="6" type="ORF">FWJ32_10085</name>
</gene>
<dbReference type="GO" id="GO:0006284">
    <property type="term" value="P:base-excision repair"/>
    <property type="evidence" value="ECO:0007669"/>
    <property type="project" value="InterPro"/>
</dbReference>
<keyword evidence="3" id="KW-0408">Iron</keyword>
<dbReference type="CDD" id="cd00056">
    <property type="entry name" value="ENDO3c"/>
    <property type="match status" value="1"/>
</dbReference>
<keyword evidence="7" id="KW-1185">Reference proteome</keyword>
<organism evidence="6 7">
    <name type="scientific">Calorimonas adulescens</name>
    <dbReference type="NCBI Taxonomy" id="2606906"/>
    <lineage>
        <taxon>Bacteria</taxon>
        <taxon>Bacillati</taxon>
        <taxon>Bacillota</taxon>
        <taxon>Clostridia</taxon>
        <taxon>Thermoanaerobacterales</taxon>
        <taxon>Thermoanaerobacteraceae</taxon>
        <taxon>Calorimonas</taxon>
    </lineage>
</organism>
<dbReference type="InterPro" id="IPR011257">
    <property type="entry name" value="DNA_glycosylase"/>
</dbReference>
<proteinExistence type="predicted"/>
<comment type="caution">
    <text evidence="6">The sequence shown here is derived from an EMBL/GenBank/DDBJ whole genome shotgun (WGS) entry which is preliminary data.</text>
</comment>
<dbReference type="PANTHER" id="PTHR10359">
    <property type="entry name" value="A/G-SPECIFIC ADENINE GLYCOSYLASE/ENDONUCLEASE III"/>
    <property type="match status" value="1"/>
</dbReference>
<protein>
    <submittedName>
        <fullName evidence="6">Endonuclease III domain-containing protein</fullName>
    </submittedName>
</protein>
<dbReference type="RefSeq" id="WP_149545830.1">
    <property type="nucleotide sequence ID" value="NZ_VTPS01000016.1"/>
</dbReference>
<dbReference type="PANTHER" id="PTHR10359:SF19">
    <property type="entry name" value="DNA REPAIR GLYCOSYLASE MJ1434-RELATED"/>
    <property type="match status" value="1"/>
</dbReference>
<dbReference type="EMBL" id="VTPS01000016">
    <property type="protein sequence ID" value="TZE81214.1"/>
    <property type="molecule type" value="Genomic_DNA"/>
</dbReference>
<evidence type="ECO:0000256" key="1">
    <source>
        <dbReference type="ARBA" id="ARBA00022485"/>
    </source>
</evidence>
<accession>A0A5D8QAQ0</accession>
<dbReference type="InterPro" id="IPR003265">
    <property type="entry name" value="HhH-GPD_domain"/>
</dbReference>
<name>A0A5D8QAQ0_9THEO</name>
<keyword evidence="1" id="KW-0004">4Fe-4S</keyword>